<dbReference type="Proteomes" id="UP000054526">
    <property type="component" value="Unassembled WGS sequence"/>
</dbReference>
<dbReference type="EMBL" id="JXAL01000016">
    <property type="protein sequence ID" value="KIL35864.1"/>
    <property type="molecule type" value="Genomic_DNA"/>
</dbReference>
<comment type="caution">
    <text evidence="1">The sequence shown here is derived from an EMBL/GenBank/DDBJ whole genome shotgun (WGS) entry which is preliminary data.</text>
</comment>
<organism evidence="1 2">
    <name type="scientific">Cohnella kolymensis</name>
    <dbReference type="NCBI Taxonomy" id="1590652"/>
    <lineage>
        <taxon>Bacteria</taxon>
        <taxon>Bacillati</taxon>
        <taxon>Bacillota</taxon>
        <taxon>Bacilli</taxon>
        <taxon>Bacillales</taxon>
        <taxon>Paenibacillaceae</taxon>
        <taxon>Cohnella</taxon>
    </lineage>
</organism>
<reference evidence="1 2" key="1">
    <citation type="submission" date="2014-12" db="EMBL/GenBank/DDBJ databases">
        <title>Draft genome sequence of Cohnella kolymensis strain B-2846.</title>
        <authorList>
            <person name="Karlyshev A.V."/>
            <person name="Kudryashova E.B."/>
        </authorList>
    </citation>
    <scope>NUCLEOTIDE SEQUENCE [LARGE SCALE GENOMIC DNA]</scope>
    <source>
        <strain evidence="1 2">VKM B-2846</strain>
    </source>
</reference>
<proteinExistence type="predicted"/>
<evidence type="ECO:0000313" key="1">
    <source>
        <dbReference type="EMBL" id="KIL35864.1"/>
    </source>
</evidence>
<keyword evidence="2" id="KW-1185">Reference proteome</keyword>
<name>A0ABR5A494_9BACL</name>
<sequence>MLIYSENKDVGLAIDASNMAAGAIIFGNWTDNVHWVRNVVVLAQSDQQYDVGVGRRDFSGATDIGSTVASTQNAVLSPNWRSHPLTGSSGVLGYSVRFFIKNSAAVPNTYGRLRAQLLGL</sequence>
<protein>
    <submittedName>
        <fullName evidence="1">Uncharacterized protein</fullName>
    </submittedName>
</protein>
<evidence type="ECO:0000313" key="2">
    <source>
        <dbReference type="Proteomes" id="UP000054526"/>
    </source>
</evidence>
<dbReference type="RefSeq" id="WP_041062575.1">
    <property type="nucleotide sequence ID" value="NZ_JXAL01000016.1"/>
</dbReference>
<gene>
    <name evidence="1" type="ORF">SD71_10765</name>
</gene>
<accession>A0ABR5A494</accession>